<dbReference type="AlphaFoldDB" id="A0A5J5EMH9"/>
<dbReference type="Proteomes" id="UP000326924">
    <property type="component" value="Unassembled WGS sequence"/>
</dbReference>
<gene>
    <name evidence="1" type="ORF">FN846DRAFT_910892</name>
</gene>
<sequence>MDDSQVKRRAELGVPSLGADFNDDEDPFLFCSDLAYTLAMLLFYDVENLGRLDNDVSTYTQGIGGDVNKASEDLLISRSCIKWKVIFSMFAPLTL</sequence>
<accession>A0A5J5EMH9</accession>
<dbReference type="EMBL" id="VXIS01000221">
    <property type="protein sequence ID" value="KAA8896226.1"/>
    <property type="molecule type" value="Genomic_DNA"/>
</dbReference>
<dbReference type="InParanoid" id="A0A5J5EMH9"/>
<protein>
    <submittedName>
        <fullName evidence="1">Uncharacterized protein</fullName>
    </submittedName>
</protein>
<evidence type="ECO:0000313" key="1">
    <source>
        <dbReference type="EMBL" id="KAA8896226.1"/>
    </source>
</evidence>
<reference evidence="1 2" key="1">
    <citation type="submission" date="2019-09" db="EMBL/GenBank/DDBJ databases">
        <title>Draft genome of the ectomycorrhizal ascomycete Sphaerosporella brunnea.</title>
        <authorList>
            <consortium name="DOE Joint Genome Institute"/>
            <person name="Benucci G.M."/>
            <person name="Marozzi G."/>
            <person name="Antonielli L."/>
            <person name="Sanchez S."/>
            <person name="Marco P."/>
            <person name="Wang X."/>
            <person name="Falini L.B."/>
            <person name="Barry K."/>
            <person name="Haridas S."/>
            <person name="Lipzen A."/>
            <person name="Labutti K."/>
            <person name="Grigoriev I.V."/>
            <person name="Murat C."/>
            <person name="Martin F."/>
            <person name="Albertini E."/>
            <person name="Donnini D."/>
            <person name="Bonito G."/>
        </authorList>
    </citation>
    <scope>NUCLEOTIDE SEQUENCE [LARGE SCALE GENOMIC DNA]</scope>
    <source>
        <strain evidence="1 2">Sb_GMNB300</strain>
    </source>
</reference>
<name>A0A5J5EMH9_9PEZI</name>
<dbReference type="OrthoDB" id="3132747at2759"/>
<comment type="caution">
    <text evidence="1">The sequence shown here is derived from an EMBL/GenBank/DDBJ whole genome shotgun (WGS) entry which is preliminary data.</text>
</comment>
<organism evidence="1 2">
    <name type="scientific">Sphaerosporella brunnea</name>
    <dbReference type="NCBI Taxonomy" id="1250544"/>
    <lineage>
        <taxon>Eukaryota</taxon>
        <taxon>Fungi</taxon>
        <taxon>Dikarya</taxon>
        <taxon>Ascomycota</taxon>
        <taxon>Pezizomycotina</taxon>
        <taxon>Pezizomycetes</taxon>
        <taxon>Pezizales</taxon>
        <taxon>Pyronemataceae</taxon>
        <taxon>Sphaerosporella</taxon>
    </lineage>
</organism>
<proteinExistence type="predicted"/>
<evidence type="ECO:0000313" key="2">
    <source>
        <dbReference type="Proteomes" id="UP000326924"/>
    </source>
</evidence>
<keyword evidence="2" id="KW-1185">Reference proteome</keyword>